<dbReference type="InterPro" id="IPR009057">
    <property type="entry name" value="Homeodomain-like_sf"/>
</dbReference>
<comment type="caution">
    <text evidence="8">The sequence shown here is derived from an EMBL/GenBank/DDBJ whole genome shotgun (WGS) entry which is preliminary data.</text>
</comment>
<keyword evidence="4" id="KW-0539">Nucleus</keyword>
<evidence type="ECO:0000313" key="8">
    <source>
        <dbReference type="EMBL" id="KAE8710199.1"/>
    </source>
</evidence>
<dbReference type="InterPro" id="IPR017930">
    <property type="entry name" value="Myb_dom"/>
</dbReference>
<feature type="compositionally biased region" description="Basic and acidic residues" evidence="5">
    <location>
        <begin position="592"/>
        <end position="603"/>
    </location>
</feature>
<organism evidence="8 9">
    <name type="scientific">Hibiscus syriacus</name>
    <name type="common">Rose of Sharon</name>
    <dbReference type="NCBI Taxonomy" id="106335"/>
    <lineage>
        <taxon>Eukaryota</taxon>
        <taxon>Viridiplantae</taxon>
        <taxon>Streptophyta</taxon>
        <taxon>Embryophyta</taxon>
        <taxon>Tracheophyta</taxon>
        <taxon>Spermatophyta</taxon>
        <taxon>Magnoliopsida</taxon>
        <taxon>eudicotyledons</taxon>
        <taxon>Gunneridae</taxon>
        <taxon>Pentapetalae</taxon>
        <taxon>rosids</taxon>
        <taxon>malvids</taxon>
        <taxon>Malvales</taxon>
        <taxon>Malvaceae</taxon>
        <taxon>Malvoideae</taxon>
        <taxon>Hibiscus</taxon>
    </lineage>
</organism>
<dbReference type="AlphaFoldDB" id="A0A6A3B552"/>
<evidence type="ECO:0000259" key="6">
    <source>
        <dbReference type="PROSITE" id="PS50090"/>
    </source>
</evidence>
<evidence type="ECO:0000256" key="3">
    <source>
        <dbReference type="ARBA" id="ARBA00023125"/>
    </source>
</evidence>
<evidence type="ECO:0000256" key="2">
    <source>
        <dbReference type="ARBA" id="ARBA00022737"/>
    </source>
</evidence>
<sequence>MLKLCKLITNPAWRMLQFGCISYVHINSAERSKLDAKSNKCVFVGYGGDEFGYRFWDYENWKIIRSRDVIFNENVMYKDRSTIESSSSNIEAETKEFAEFDEISGNDVQISPEAVQEEPGIPELRRSSRIPKPTQRYSSSLHYLLLTDNGEPECYDEVMQVEDSVKWESSMKDEMDSLMSNQTWELAELPPGKKALHNKWIYKIKRRARWEQTLQSNIATEILHLEQLDVKTTFLHGDLEEEIYMRQPEGFIQAGKKNLDLGAAKQILGMRIKRDPKSGTLILSQAEYINKVLSRFNMQDAKPVNTPLGVHFRLSKEQSPKTEEERAHMVKVPYVSAIGSLMYAMVCTGPDIAQAVGVVSRRSTTGYVYTLGGTAVSWVSQLQKIVALSTTEAEYVVVTEANKEMVWLQSFLEELGKKQENNVLWSVMVAHLPNRTDNEIKNHWNTHIKKRLVKLGIDPMTHKPRADASTSQSGSIKNGSNLSHMTQWESVRLETEASQDLGFSASGHSATGYTDGETGCDALKCVDESNQLQEIEETITDIDAWFEDSFKVEYYENAEALTLDAPMGWDGVPDLPNILSSDISTRVGPENKALKSPEAERRTPPHPPQLALNTRATKKDQPFAAKEERPDLEQRESDRQNLGFSHQAYSSIENLDFMAFNHTNARSLELRAASVGYLQIMKCPPWDLIPRPQGLEPCVLPTELDGHFNTKSLRFNQMLQSAAEIDTRQVLFRMAER</sequence>
<feature type="domain" description="Myb-like" evidence="6">
    <location>
        <begin position="403"/>
        <end position="448"/>
    </location>
</feature>
<dbReference type="SUPFAM" id="SSF46689">
    <property type="entry name" value="Homeodomain-like"/>
    <property type="match status" value="1"/>
</dbReference>
<feature type="region of interest" description="Disordered" evidence="5">
    <location>
        <begin position="580"/>
        <end position="640"/>
    </location>
</feature>
<dbReference type="Gene3D" id="1.10.10.60">
    <property type="entry name" value="Homeodomain-like"/>
    <property type="match status" value="1"/>
</dbReference>
<dbReference type="PROSITE" id="PS51294">
    <property type="entry name" value="HTH_MYB"/>
    <property type="match status" value="1"/>
</dbReference>
<comment type="subcellular location">
    <subcellularLocation>
        <location evidence="1">Nucleus</location>
    </subcellularLocation>
</comment>
<dbReference type="Pfam" id="PF25597">
    <property type="entry name" value="SH3_retrovirus"/>
    <property type="match status" value="1"/>
</dbReference>
<feature type="compositionally biased region" description="Basic and acidic residues" evidence="5">
    <location>
        <begin position="617"/>
        <end position="639"/>
    </location>
</feature>
<dbReference type="PANTHER" id="PTHR47994:SF5">
    <property type="entry name" value="F14D16.11-RELATED"/>
    <property type="match status" value="1"/>
</dbReference>
<dbReference type="PANTHER" id="PTHR47994">
    <property type="entry name" value="F14D16.11-RELATED"/>
    <property type="match status" value="1"/>
</dbReference>
<dbReference type="GO" id="GO:0003677">
    <property type="term" value="F:DNA binding"/>
    <property type="evidence" value="ECO:0007669"/>
    <property type="project" value="UniProtKB-KW"/>
</dbReference>
<keyword evidence="3" id="KW-0238">DNA-binding</keyword>
<proteinExistence type="predicted"/>
<dbReference type="Proteomes" id="UP000436088">
    <property type="component" value="Unassembled WGS sequence"/>
</dbReference>
<dbReference type="Pfam" id="PF00249">
    <property type="entry name" value="Myb_DNA-binding"/>
    <property type="match status" value="1"/>
</dbReference>
<dbReference type="InterPro" id="IPR015495">
    <property type="entry name" value="Myb_TF_plants"/>
</dbReference>
<gene>
    <name evidence="8" type="ORF">F3Y22_tig00110327pilonHSYRG00156</name>
</gene>
<name>A0A6A3B552_HIBSY</name>
<keyword evidence="2" id="KW-0677">Repeat</keyword>
<evidence type="ECO:0000256" key="1">
    <source>
        <dbReference type="ARBA" id="ARBA00004123"/>
    </source>
</evidence>
<accession>A0A6A3B552</accession>
<reference evidence="8" key="1">
    <citation type="submission" date="2019-09" db="EMBL/GenBank/DDBJ databases">
        <title>Draft genome information of white flower Hibiscus syriacus.</title>
        <authorList>
            <person name="Kim Y.-M."/>
        </authorList>
    </citation>
    <scope>NUCLEOTIDE SEQUENCE [LARGE SCALE GENOMIC DNA]</scope>
    <source>
        <strain evidence="8">YM2019G1</strain>
    </source>
</reference>
<dbReference type="InterPro" id="IPR001005">
    <property type="entry name" value="SANT/Myb"/>
</dbReference>
<evidence type="ECO:0000256" key="5">
    <source>
        <dbReference type="SAM" id="MobiDB-lite"/>
    </source>
</evidence>
<evidence type="ECO:0000313" key="9">
    <source>
        <dbReference type="Proteomes" id="UP000436088"/>
    </source>
</evidence>
<dbReference type="EMBL" id="VEPZ02000933">
    <property type="protein sequence ID" value="KAE8710199.1"/>
    <property type="molecule type" value="Genomic_DNA"/>
</dbReference>
<keyword evidence="9" id="KW-1185">Reference proteome</keyword>
<dbReference type="PROSITE" id="PS50090">
    <property type="entry name" value="MYB_LIKE"/>
    <property type="match status" value="1"/>
</dbReference>
<dbReference type="GO" id="GO:0005634">
    <property type="term" value="C:nucleus"/>
    <property type="evidence" value="ECO:0007669"/>
    <property type="project" value="UniProtKB-SubCell"/>
</dbReference>
<evidence type="ECO:0000256" key="4">
    <source>
        <dbReference type="ARBA" id="ARBA00023242"/>
    </source>
</evidence>
<dbReference type="CDD" id="cd09272">
    <property type="entry name" value="RNase_HI_RT_Ty1"/>
    <property type="match status" value="1"/>
</dbReference>
<evidence type="ECO:0000259" key="7">
    <source>
        <dbReference type="PROSITE" id="PS51294"/>
    </source>
</evidence>
<feature type="domain" description="HTH myb-type" evidence="7">
    <location>
        <begin position="430"/>
        <end position="452"/>
    </location>
</feature>
<protein>
    <submittedName>
        <fullName evidence="8">Dr1-associated corepressor-like isoform X1</fullName>
    </submittedName>
</protein>
<dbReference type="InterPro" id="IPR057670">
    <property type="entry name" value="SH3_retrovirus"/>
</dbReference>